<proteinExistence type="predicted"/>
<dbReference type="AlphaFoldDB" id="A0A1A8LIA3"/>
<organism evidence="2">
    <name type="scientific">Nothobranchius pienaari</name>
    <dbReference type="NCBI Taxonomy" id="704102"/>
    <lineage>
        <taxon>Eukaryota</taxon>
        <taxon>Metazoa</taxon>
        <taxon>Chordata</taxon>
        <taxon>Craniata</taxon>
        <taxon>Vertebrata</taxon>
        <taxon>Euteleostomi</taxon>
        <taxon>Actinopterygii</taxon>
        <taxon>Neopterygii</taxon>
        <taxon>Teleostei</taxon>
        <taxon>Neoteleostei</taxon>
        <taxon>Acanthomorphata</taxon>
        <taxon>Ovalentaria</taxon>
        <taxon>Atherinomorphae</taxon>
        <taxon>Cyprinodontiformes</taxon>
        <taxon>Nothobranchiidae</taxon>
        <taxon>Nothobranchius</taxon>
    </lineage>
</organism>
<reference evidence="2" key="2">
    <citation type="submission" date="2016-06" db="EMBL/GenBank/DDBJ databases">
        <title>The genome of a short-lived fish provides insights into sex chromosome evolution and the genetic control of aging.</title>
        <authorList>
            <person name="Reichwald K."/>
            <person name="Felder M."/>
            <person name="Petzold A."/>
            <person name="Koch P."/>
            <person name="Groth M."/>
            <person name="Platzer M."/>
        </authorList>
    </citation>
    <scope>NUCLEOTIDE SEQUENCE</scope>
    <source>
        <tissue evidence="2">Brain</tissue>
    </source>
</reference>
<feature type="compositionally biased region" description="Polar residues" evidence="1">
    <location>
        <begin position="202"/>
        <end position="215"/>
    </location>
</feature>
<gene>
    <name evidence="2" type="primary">SRRM1</name>
</gene>
<feature type="region of interest" description="Disordered" evidence="1">
    <location>
        <begin position="111"/>
        <end position="215"/>
    </location>
</feature>
<accession>A0A1A8LIA3</accession>
<evidence type="ECO:0000313" key="2">
    <source>
        <dbReference type="EMBL" id="SBR43609.1"/>
    </source>
</evidence>
<reference evidence="2" key="1">
    <citation type="submission" date="2016-05" db="EMBL/GenBank/DDBJ databases">
        <authorList>
            <person name="Lavstsen T."/>
            <person name="Jespersen J.S."/>
        </authorList>
    </citation>
    <scope>NUCLEOTIDE SEQUENCE</scope>
    <source>
        <tissue evidence="2">Brain</tissue>
    </source>
</reference>
<name>A0A1A8LIA3_9TELE</name>
<feature type="non-terminal residue" evidence="2">
    <location>
        <position position="215"/>
    </location>
</feature>
<feature type="region of interest" description="Disordered" evidence="1">
    <location>
        <begin position="1"/>
        <end position="22"/>
    </location>
</feature>
<protein>
    <submittedName>
        <fullName evidence="2">Serine/arginine repetitive matrix 1</fullName>
    </submittedName>
</protein>
<feature type="compositionally biased region" description="Low complexity" evidence="1">
    <location>
        <begin position="172"/>
        <end position="183"/>
    </location>
</feature>
<evidence type="ECO:0000256" key="1">
    <source>
        <dbReference type="SAM" id="MobiDB-lite"/>
    </source>
</evidence>
<sequence>MVSGSVSDSVRSDDFIPPDESAASVLQRNETNAALPDSTRHSHSSSFLCRRRHLAATVSLQQLKHADYTRCKYPAQYLWVFSDNYAGEWFLATAECDFTEREAVWTGFLTQEPQGDCNQEGPRPPREAQRIAPGGHNQQPAESREISAASPQNPTPKPAEPGTQGRPPPPGTQQSPGTQTPPGSHRDLSGRCQNLKPPDPVATNTQADHGTTPHT</sequence>
<dbReference type="EMBL" id="HAEF01006227">
    <property type="protein sequence ID" value="SBR43609.1"/>
    <property type="molecule type" value="Transcribed_RNA"/>
</dbReference>